<comment type="caution">
    <text evidence="6">The sequence shown here is derived from an EMBL/GenBank/DDBJ whole genome shotgun (WGS) entry which is preliminary data.</text>
</comment>
<dbReference type="SUPFAM" id="SSF51206">
    <property type="entry name" value="cAMP-binding domain-like"/>
    <property type="match status" value="1"/>
</dbReference>
<dbReference type="InterPro" id="IPR036390">
    <property type="entry name" value="WH_DNA-bd_sf"/>
</dbReference>
<proteinExistence type="predicted"/>
<dbReference type="Proteomes" id="UP001595799">
    <property type="component" value="Unassembled WGS sequence"/>
</dbReference>
<dbReference type="PRINTS" id="PR00103">
    <property type="entry name" value="CAMPKINASE"/>
</dbReference>
<dbReference type="CDD" id="cd00038">
    <property type="entry name" value="CAP_ED"/>
    <property type="match status" value="1"/>
</dbReference>
<evidence type="ECO:0000313" key="7">
    <source>
        <dbReference type="Proteomes" id="UP001595799"/>
    </source>
</evidence>
<dbReference type="Gene3D" id="1.10.10.10">
    <property type="entry name" value="Winged helix-like DNA-binding domain superfamily/Winged helix DNA-binding domain"/>
    <property type="match status" value="1"/>
</dbReference>
<keyword evidence="2" id="KW-0238">DNA-binding</keyword>
<name>A0ABV8UIY9_9PROT</name>
<dbReference type="Pfam" id="PF13545">
    <property type="entry name" value="HTH_Crp_2"/>
    <property type="match status" value="1"/>
</dbReference>
<keyword evidence="3" id="KW-0804">Transcription</keyword>
<evidence type="ECO:0000256" key="2">
    <source>
        <dbReference type="ARBA" id="ARBA00023125"/>
    </source>
</evidence>
<dbReference type="EMBL" id="JBHSCW010000001">
    <property type="protein sequence ID" value="MFC4350464.1"/>
    <property type="molecule type" value="Genomic_DNA"/>
</dbReference>
<evidence type="ECO:0000313" key="6">
    <source>
        <dbReference type="EMBL" id="MFC4350464.1"/>
    </source>
</evidence>
<evidence type="ECO:0000256" key="1">
    <source>
        <dbReference type="ARBA" id="ARBA00023015"/>
    </source>
</evidence>
<dbReference type="SMART" id="SM00100">
    <property type="entry name" value="cNMP"/>
    <property type="match status" value="1"/>
</dbReference>
<organism evidence="6 7">
    <name type="scientific">Fodinicurvata halophila</name>
    <dbReference type="NCBI Taxonomy" id="1419723"/>
    <lineage>
        <taxon>Bacteria</taxon>
        <taxon>Pseudomonadati</taxon>
        <taxon>Pseudomonadota</taxon>
        <taxon>Alphaproteobacteria</taxon>
        <taxon>Rhodospirillales</taxon>
        <taxon>Rhodovibrionaceae</taxon>
        <taxon>Fodinicurvata</taxon>
    </lineage>
</organism>
<evidence type="ECO:0000259" key="4">
    <source>
        <dbReference type="PROSITE" id="PS50042"/>
    </source>
</evidence>
<dbReference type="SUPFAM" id="SSF46785">
    <property type="entry name" value="Winged helix' DNA-binding domain"/>
    <property type="match status" value="1"/>
</dbReference>
<accession>A0ABV8UIY9</accession>
<dbReference type="Gene3D" id="2.60.120.10">
    <property type="entry name" value="Jelly Rolls"/>
    <property type="match status" value="1"/>
</dbReference>
<dbReference type="InterPro" id="IPR000595">
    <property type="entry name" value="cNMP-bd_dom"/>
</dbReference>
<evidence type="ECO:0000256" key="3">
    <source>
        <dbReference type="ARBA" id="ARBA00023163"/>
    </source>
</evidence>
<keyword evidence="1" id="KW-0805">Transcription regulation</keyword>
<reference evidence="7" key="1">
    <citation type="journal article" date="2019" name="Int. J. Syst. Evol. Microbiol.">
        <title>The Global Catalogue of Microorganisms (GCM) 10K type strain sequencing project: providing services to taxonomists for standard genome sequencing and annotation.</title>
        <authorList>
            <consortium name="The Broad Institute Genomics Platform"/>
            <consortium name="The Broad Institute Genome Sequencing Center for Infectious Disease"/>
            <person name="Wu L."/>
            <person name="Ma J."/>
        </authorList>
    </citation>
    <scope>NUCLEOTIDE SEQUENCE [LARGE SCALE GENOMIC DNA]</scope>
    <source>
        <strain evidence="7">CECT 8472</strain>
    </source>
</reference>
<dbReference type="InterPro" id="IPR050397">
    <property type="entry name" value="Env_Response_Regulators"/>
</dbReference>
<feature type="domain" description="Cyclic nucleotide-binding" evidence="4">
    <location>
        <begin position="13"/>
        <end position="133"/>
    </location>
</feature>
<keyword evidence="7" id="KW-1185">Reference proteome</keyword>
<feature type="domain" description="HTH crp-type" evidence="5">
    <location>
        <begin position="147"/>
        <end position="220"/>
    </location>
</feature>
<gene>
    <name evidence="6" type="ORF">ACFOW6_02780</name>
</gene>
<evidence type="ECO:0000259" key="5">
    <source>
        <dbReference type="PROSITE" id="PS51063"/>
    </source>
</evidence>
<dbReference type="InterPro" id="IPR012318">
    <property type="entry name" value="HTH_CRP"/>
</dbReference>
<sequence>MRASTRSLSRILLFSDLPGEALDALEEKCLWQTFKAGEEIIGQLESSRNVFLIVRGVVSVLVFSAEGQQVTFRELQQGQQFGEFAALDGAPRSASVVARTDCCLAQLSSEDFRTFAHEHPIIMERLLQQLIALARQLSERIFEFSTMAASNRIRAELLRLSQAAGVTDNRSLITNAPTHEQIATRVSTHREAVSRELSVLRQRGILERRSGKTLAIHDVDALSRLLHDTMGPPIRISESG</sequence>
<dbReference type="Pfam" id="PF00027">
    <property type="entry name" value="cNMP_binding"/>
    <property type="match status" value="1"/>
</dbReference>
<dbReference type="InterPro" id="IPR018490">
    <property type="entry name" value="cNMP-bd_dom_sf"/>
</dbReference>
<dbReference type="InterPro" id="IPR036388">
    <property type="entry name" value="WH-like_DNA-bd_sf"/>
</dbReference>
<dbReference type="PROSITE" id="PS50042">
    <property type="entry name" value="CNMP_BINDING_3"/>
    <property type="match status" value="1"/>
</dbReference>
<protein>
    <submittedName>
        <fullName evidence="6">Crp/Fnr family transcriptional regulator</fullName>
    </submittedName>
</protein>
<dbReference type="PANTHER" id="PTHR24567">
    <property type="entry name" value="CRP FAMILY TRANSCRIPTIONAL REGULATORY PROTEIN"/>
    <property type="match status" value="1"/>
</dbReference>
<dbReference type="PANTHER" id="PTHR24567:SF68">
    <property type="entry name" value="DNA-BINDING TRANSCRIPTIONAL DUAL REGULATOR CRP"/>
    <property type="match status" value="1"/>
</dbReference>
<dbReference type="PROSITE" id="PS51063">
    <property type="entry name" value="HTH_CRP_2"/>
    <property type="match status" value="1"/>
</dbReference>
<dbReference type="RefSeq" id="WP_382420800.1">
    <property type="nucleotide sequence ID" value="NZ_JBHSCW010000001.1"/>
</dbReference>
<dbReference type="InterPro" id="IPR014710">
    <property type="entry name" value="RmlC-like_jellyroll"/>
</dbReference>